<dbReference type="Proteomes" id="UP000031036">
    <property type="component" value="Unassembled WGS sequence"/>
</dbReference>
<sequence>MIRKERQQAVAYRSLRLQFSAMSWADRWPLKKAVLARLRVGRLSPATEHCSLPEQLFKFNLLLALRRSSGTRYQAAHQMHQNSKRIALLSFKSDAHLRCTQQFYRSQTEKSGSSQESEWLKS</sequence>
<protein>
    <submittedName>
        <fullName evidence="1">Uncharacterized protein</fullName>
    </submittedName>
</protein>
<reference evidence="1 2" key="1">
    <citation type="submission" date="2014-11" db="EMBL/GenBank/DDBJ databases">
        <title>Genetic blueprint of the zoonotic pathogen Toxocara canis.</title>
        <authorList>
            <person name="Zhu X.-Q."/>
            <person name="Korhonen P.K."/>
            <person name="Cai H."/>
            <person name="Young N.D."/>
            <person name="Nejsum P."/>
            <person name="von Samson-Himmelstjerna G."/>
            <person name="Boag P.R."/>
            <person name="Tan P."/>
            <person name="Li Q."/>
            <person name="Min J."/>
            <person name="Yang Y."/>
            <person name="Wang X."/>
            <person name="Fang X."/>
            <person name="Hall R.S."/>
            <person name="Hofmann A."/>
            <person name="Sternberg P.W."/>
            <person name="Jex A.R."/>
            <person name="Gasser R.B."/>
        </authorList>
    </citation>
    <scope>NUCLEOTIDE SEQUENCE [LARGE SCALE GENOMIC DNA]</scope>
    <source>
        <strain evidence="1">PN_DK_2014</strain>
    </source>
</reference>
<dbReference type="AlphaFoldDB" id="A0A0B2VU35"/>
<comment type="caution">
    <text evidence="1">The sequence shown here is derived from an EMBL/GenBank/DDBJ whole genome shotgun (WGS) entry which is preliminary data.</text>
</comment>
<gene>
    <name evidence="1" type="ORF">Tcan_07559</name>
</gene>
<evidence type="ECO:0000313" key="2">
    <source>
        <dbReference type="Proteomes" id="UP000031036"/>
    </source>
</evidence>
<name>A0A0B2VU35_TOXCA</name>
<keyword evidence="2" id="KW-1185">Reference proteome</keyword>
<organism evidence="1 2">
    <name type="scientific">Toxocara canis</name>
    <name type="common">Canine roundworm</name>
    <dbReference type="NCBI Taxonomy" id="6265"/>
    <lineage>
        <taxon>Eukaryota</taxon>
        <taxon>Metazoa</taxon>
        <taxon>Ecdysozoa</taxon>
        <taxon>Nematoda</taxon>
        <taxon>Chromadorea</taxon>
        <taxon>Rhabditida</taxon>
        <taxon>Spirurina</taxon>
        <taxon>Ascaridomorpha</taxon>
        <taxon>Ascaridoidea</taxon>
        <taxon>Toxocaridae</taxon>
        <taxon>Toxocara</taxon>
    </lineage>
</organism>
<dbReference type="EMBL" id="JPKZ01000892">
    <property type="protein sequence ID" value="KHN84899.1"/>
    <property type="molecule type" value="Genomic_DNA"/>
</dbReference>
<accession>A0A0B2VU35</accession>
<evidence type="ECO:0000313" key="1">
    <source>
        <dbReference type="EMBL" id="KHN84899.1"/>
    </source>
</evidence>
<proteinExistence type="predicted"/>